<dbReference type="Proteomes" id="UP001203852">
    <property type="component" value="Unassembled WGS sequence"/>
</dbReference>
<feature type="chain" id="PRO_5043009987" description="Mid2 domain-containing protein" evidence="3">
    <location>
        <begin position="19"/>
        <end position="289"/>
    </location>
</feature>
<evidence type="ECO:0000313" key="4">
    <source>
        <dbReference type="EMBL" id="KAI1611883.1"/>
    </source>
</evidence>
<evidence type="ECO:0008006" key="6">
    <source>
        <dbReference type="Google" id="ProtNLM"/>
    </source>
</evidence>
<feature type="signal peptide" evidence="3">
    <location>
        <begin position="1"/>
        <end position="18"/>
    </location>
</feature>
<dbReference type="AlphaFoldDB" id="A0AAN6DUS9"/>
<keyword evidence="5" id="KW-1185">Reference proteome</keyword>
<keyword evidence="2" id="KW-1133">Transmembrane helix</keyword>
<feature type="region of interest" description="Disordered" evidence="1">
    <location>
        <begin position="188"/>
        <end position="235"/>
    </location>
</feature>
<keyword evidence="3" id="KW-0732">Signal</keyword>
<evidence type="ECO:0000256" key="1">
    <source>
        <dbReference type="SAM" id="MobiDB-lite"/>
    </source>
</evidence>
<name>A0AAN6DUS9_9EURO</name>
<reference evidence="4" key="1">
    <citation type="journal article" date="2022" name="bioRxiv">
        <title>Deciphering the potential niche of two novel black yeast fungi from a biological soil crust based on their genomes, phenotypes, and melanin regulation.</title>
        <authorList>
            <consortium name="DOE Joint Genome Institute"/>
            <person name="Carr E.C."/>
            <person name="Barton Q."/>
            <person name="Grambo S."/>
            <person name="Sullivan M."/>
            <person name="Renfro C.M."/>
            <person name="Kuo A."/>
            <person name="Pangilinan J."/>
            <person name="Lipzen A."/>
            <person name="Keymanesh K."/>
            <person name="Savage E."/>
            <person name="Barry K."/>
            <person name="Grigoriev I.V."/>
            <person name="Riekhof W.R."/>
            <person name="Harris S.S."/>
        </authorList>
    </citation>
    <scope>NUCLEOTIDE SEQUENCE</scope>
    <source>
        <strain evidence="4">JF 03-4F</strain>
    </source>
</reference>
<accession>A0AAN6DUS9</accession>
<evidence type="ECO:0000256" key="2">
    <source>
        <dbReference type="SAM" id="Phobius"/>
    </source>
</evidence>
<gene>
    <name evidence="4" type="ORF">EDD36DRAFT_269225</name>
</gene>
<keyword evidence="2" id="KW-0812">Transmembrane</keyword>
<comment type="caution">
    <text evidence="4">The sequence shown here is derived from an EMBL/GenBank/DDBJ whole genome shotgun (WGS) entry which is preliminary data.</text>
</comment>
<keyword evidence="2" id="KW-0472">Membrane</keyword>
<proteinExistence type="predicted"/>
<feature type="transmembrane region" description="Helical" evidence="2">
    <location>
        <begin position="239"/>
        <end position="262"/>
    </location>
</feature>
<organism evidence="4 5">
    <name type="scientific">Exophiala viscosa</name>
    <dbReference type="NCBI Taxonomy" id="2486360"/>
    <lineage>
        <taxon>Eukaryota</taxon>
        <taxon>Fungi</taxon>
        <taxon>Dikarya</taxon>
        <taxon>Ascomycota</taxon>
        <taxon>Pezizomycotina</taxon>
        <taxon>Eurotiomycetes</taxon>
        <taxon>Chaetothyriomycetidae</taxon>
        <taxon>Chaetothyriales</taxon>
        <taxon>Herpotrichiellaceae</taxon>
        <taxon>Exophiala</taxon>
    </lineage>
</organism>
<evidence type="ECO:0000313" key="5">
    <source>
        <dbReference type="Proteomes" id="UP001203852"/>
    </source>
</evidence>
<dbReference type="Gene3D" id="1.20.5.510">
    <property type="entry name" value="Single helix bin"/>
    <property type="match status" value="1"/>
</dbReference>
<protein>
    <recommendedName>
        <fullName evidence="6">Mid2 domain-containing protein</fullName>
    </recommendedName>
</protein>
<dbReference type="EMBL" id="MU404355">
    <property type="protein sequence ID" value="KAI1611883.1"/>
    <property type="molecule type" value="Genomic_DNA"/>
</dbReference>
<sequence length="289" mass="29822">MMLSVLTFLAATLSVSYALRFDGPQPTDHAAFDLRGWSPRPTSGLDQQLFRREHQKRDVAGSTICAYYNNAPYLTCDGGQVCAYDADDYYMGCCSTDSQGSLVSDCAPATSCIDSSQTSTQCGTTADGCYVTDCGASQLDCATIMGLYGTLTYTSLTCDISSYNMTLTLNVQSTEAATTAAAATTTAAATTSSDSSTSPSTSTSATSAATSTTSESPTAAAAQSTSTTSATHAPSHTGAIVGGTVGGVAGLLVLAGIIGFIIHRIRVKRRENGFVDDPAEMTGTPYTRT</sequence>
<evidence type="ECO:0000256" key="3">
    <source>
        <dbReference type="SAM" id="SignalP"/>
    </source>
</evidence>